<reference evidence="4" key="1">
    <citation type="submission" date="2021-02" db="EMBL/GenBank/DDBJ databases">
        <authorList>
            <person name="Nowell W R."/>
        </authorList>
    </citation>
    <scope>NUCLEOTIDE SEQUENCE</scope>
</reference>
<protein>
    <submittedName>
        <fullName evidence="4">Uncharacterized protein</fullName>
    </submittedName>
</protein>
<dbReference type="AlphaFoldDB" id="A0A818E4M5"/>
<evidence type="ECO:0000313" key="3">
    <source>
        <dbReference type="EMBL" id="CAF3359857.1"/>
    </source>
</evidence>
<dbReference type="Proteomes" id="UP000663848">
    <property type="component" value="Unassembled WGS sequence"/>
</dbReference>
<feature type="transmembrane region" description="Helical" evidence="2">
    <location>
        <begin position="80"/>
        <end position="103"/>
    </location>
</feature>
<proteinExistence type="predicted"/>
<organism evidence="4 7">
    <name type="scientific">Rotaria socialis</name>
    <dbReference type="NCBI Taxonomy" id="392032"/>
    <lineage>
        <taxon>Eukaryota</taxon>
        <taxon>Metazoa</taxon>
        <taxon>Spiralia</taxon>
        <taxon>Gnathifera</taxon>
        <taxon>Rotifera</taxon>
        <taxon>Eurotatoria</taxon>
        <taxon>Bdelloidea</taxon>
        <taxon>Philodinida</taxon>
        <taxon>Philodinidae</taxon>
        <taxon>Rotaria</taxon>
    </lineage>
</organism>
<name>A0A818E4M5_9BILA</name>
<evidence type="ECO:0000313" key="4">
    <source>
        <dbReference type="EMBL" id="CAF3452701.1"/>
    </source>
</evidence>
<feature type="region of interest" description="Disordered" evidence="1">
    <location>
        <begin position="135"/>
        <end position="160"/>
    </location>
</feature>
<keyword evidence="2" id="KW-1133">Transmembrane helix</keyword>
<dbReference type="Proteomes" id="UP000663833">
    <property type="component" value="Unassembled WGS sequence"/>
</dbReference>
<keyword evidence="2" id="KW-0472">Membrane</keyword>
<feature type="transmembrane region" description="Helical" evidence="2">
    <location>
        <begin position="109"/>
        <end position="128"/>
    </location>
</feature>
<evidence type="ECO:0000256" key="1">
    <source>
        <dbReference type="SAM" id="MobiDB-lite"/>
    </source>
</evidence>
<keyword evidence="2" id="KW-0812">Transmembrane</keyword>
<sequence length="160" mass="17387">MEPPNERTILIAILVITSISTLFCLIGLATPGWYHANIFSFGHSSTAGLSVISLILLIGCIIAAIIILTKVVKYEHLPIIFVTLLIVTSIFLLATFGSFFGALSYSYNLMLTSFAFTYLSSLLGVYWLSSAQSNGQKSSAQSNGQKSIAPTTQKRQPNEF</sequence>
<dbReference type="EMBL" id="CAJOBO010000351">
    <property type="protein sequence ID" value="CAF4199263.1"/>
    <property type="molecule type" value="Genomic_DNA"/>
</dbReference>
<evidence type="ECO:0000256" key="2">
    <source>
        <dbReference type="SAM" id="Phobius"/>
    </source>
</evidence>
<dbReference type="EMBL" id="CAJOBR010000084">
    <property type="protein sequence ID" value="CAF4461940.1"/>
    <property type="molecule type" value="Genomic_DNA"/>
</dbReference>
<comment type="caution">
    <text evidence="4">The sequence shown here is derived from an EMBL/GenBank/DDBJ whole genome shotgun (WGS) entry which is preliminary data.</text>
</comment>
<feature type="transmembrane region" description="Helical" evidence="2">
    <location>
        <begin position="9"/>
        <end position="34"/>
    </location>
</feature>
<evidence type="ECO:0000313" key="5">
    <source>
        <dbReference type="EMBL" id="CAF4199263.1"/>
    </source>
</evidence>
<dbReference type="EMBL" id="CAJNYD010002907">
    <property type="protein sequence ID" value="CAF3452701.1"/>
    <property type="molecule type" value="Genomic_DNA"/>
</dbReference>
<dbReference type="EMBL" id="CAJNYT010000649">
    <property type="protein sequence ID" value="CAF3359857.1"/>
    <property type="molecule type" value="Genomic_DNA"/>
</dbReference>
<feature type="transmembrane region" description="Helical" evidence="2">
    <location>
        <begin position="46"/>
        <end position="68"/>
    </location>
</feature>
<dbReference type="Proteomes" id="UP000663872">
    <property type="component" value="Unassembled WGS sequence"/>
</dbReference>
<gene>
    <name evidence="3" type="ORF">GRG538_LOCUS6322</name>
    <name evidence="5" type="ORF">HFQ381_LOCUS7366</name>
    <name evidence="4" type="ORF">LUA448_LOCUS22035</name>
    <name evidence="6" type="ORF">QYT958_LOCUS1495</name>
</gene>
<evidence type="ECO:0000313" key="6">
    <source>
        <dbReference type="EMBL" id="CAF4461940.1"/>
    </source>
</evidence>
<evidence type="ECO:0000313" key="7">
    <source>
        <dbReference type="Proteomes" id="UP000663833"/>
    </source>
</evidence>
<dbReference type="Proteomes" id="UP000663851">
    <property type="component" value="Unassembled WGS sequence"/>
</dbReference>
<accession>A0A818E4M5</accession>